<dbReference type="eggNOG" id="COG0286">
    <property type="taxonomic scope" value="Bacteria"/>
</dbReference>
<dbReference type="EMBL" id="JRNT01000005">
    <property type="protein sequence ID" value="KGF48186.1"/>
    <property type="molecule type" value="Genomic_DNA"/>
</dbReference>
<accession>A0A096ANC4</accession>
<evidence type="ECO:0000313" key="5">
    <source>
        <dbReference type="Proteomes" id="UP000029628"/>
    </source>
</evidence>
<evidence type="ECO:0000256" key="1">
    <source>
        <dbReference type="ARBA" id="ARBA00022747"/>
    </source>
</evidence>
<name>A0A096ANC4_9FIRM</name>
<dbReference type="eggNOG" id="COG0732">
    <property type="taxonomic scope" value="Bacteria"/>
</dbReference>
<organism evidence="4 5">
    <name type="scientific">Veillonella montpellierensis DNF00314</name>
    <dbReference type="NCBI Taxonomy" id="1401067"/>
    <lineage>
        <taxon>Bacteria</taxon>
        <taxon>Bacillati</taxon>
        <taxon>Bacillota</taxon>
        <taxon>Negativicutes</taxon>
        <taxon>Veillonellales</taxon>
        <taxon>Veillonellaceae</taxon>
        <taxon>Veillonella</taxon>
    </lineage>
</organism>
<dbReference type="SUPFAM" id="SSF53335">
    <property type="entry name" value="S-adenosyl-L-methionine-dependent methyltransferases"/>
    <property type="match status" value="1"/>
</dbReference>
<evidence type="ECO:0000313" key="4">
    <source>
        <dbReference type="EMBL" id="KGF48186.1"/>
    </source>
</evidence>
<dbReference type="RefSeq" id="WP_038151110.1">
    <property type="nucleotide sequence ID" value="NZ_JRNT01000005.1"/>
</dbReference>
<comment type="caution">
    <text evidence="4">The sequence shown here is derived from an EMBL/GenBank/DDBJ whole genome shotgun (WGS) entry which is preliminary data.</text>
</comment>
<dbReference type="GO" id="GO:0003677">
    <property type="term" value="F:DNA binding"/>
    <property type="evidence" value="ECO:0007669"/>
    <property type="project" value="UniProtKB-KW"/>
</dbReference>
<evidence type="ECO:0000259" key="3">
    <source>
        <dbReference type="Pfam" id="PF02384"/>
    </source>
</evidence>
<dbReference type="AlphaFoldDB" id="A0A096ANC4"/>
<keyword evidence="1" id="KW-0680">Restriction system</keyword>
<dbReference type="Proteomes" id="UP000029628">
    <property type="component" value="Unassembled WGS sequence"/>
</dbReference>
<dbReference type="InterPro" id="IPR029063">
    <property type="entry name" value="SAM-dependent_MTases_sf"/>
</dbReference>
<gene>
    <name evidence="4" type="ORF">HMPREF0872_00895</name>
</gene>
<feature type="domain" description="DNA methylase adenine-specific" evidence="3">
    <location>
        <begin position="282"/>
        <end position="385"/>
    </location>
</feature>
<keyword evidence="5" id="KW-1185">Reference proteome</keyword>
<sequence length="586" mass="66799">MNKQLALELQGLSEGAIQDIIFRINKKITMRPRAPRRDIEQIVIVMVAYMNKIKGRGRQSIFESDMMDRHVQLDNLIKDTLCRYGHISDELLEMSTCELAAYILFSDLLRSNVSMSVYQLIDTLIDRKQKNGNIWTGSNSFFFVYAALEGYAKEFRVYVASEEEEMLVRLKGGVLDSIITYSYKKEVEELEEAKCGTIRIMYPLKKGKKSDVDMSRNRHSFIEENNLVNTPSSIYHGFDVNDLEKALSRGIWGTVLSRLNSISSNNELIVALLPMSALDNVAQSILRKGIVTKGLLQAIIQLPPNLLYNNLTPMAILIFSEGNKTLKMIDATDIFTKGRRQNTLLEDNIDDIKKLYLSNDRSLIISIPAIEDQEYIFTPSRYGKGMEFSSPTIELGKACKISRGSLLRANELDQMISETNTSIRYITPKDIVSEFIDLDTVASLKEDLDYKSPKIGKNTIIMSKLAPFKAAMVRDMEKKDILCNGNLYMIVSSEERINPIYLMSYLNSSVGQRELDKIVKGNTIKTISISDLSGIQIPILSKNEEEQFVNAYLEKCEEEDNLLKRLKLLRQNKERFVEDTIKKLIK</sequence>
<dbReference type="SUPFAM" id="SSF116734">
    <property type="entry name" value="DNA methylase specificity domain"/>
    <property type="match status" value="1"/>
</dbReference>
<reference evidence="4 5" key="1">
    <citation type="submission" date="2014-07" db="EMBL/GenBank/DDBJ databases">
        <authorList>
            <person name="McCorrison J."/>
            <person name="Sanka R."/>
            <person name="Torralba M."/>
            <person name="Gillis M."/>
            <person name="Haft D.H."/>
            <person name="Methe B."/>
            <person name="Sutton G."/>
            <person name="Nelson K.E."/>
        </authorList>
    </citation>
    <scope>NUCLEOTIDE SEQUENCE [LARGE SCALE GENOMIC DNA]</scope>
    <source>
        <strain evidence="4 5">DNF00314</strain>
    </source>
</reference>
<dbReference type="InterPro" id="IPR044946">
    <property type="entry name" value="Restrct_endonuc_typeI_TRD_sf"/>
</dbReference>
<dbReference type="GO" id="GO:0008170">
    <property type="term" value="F:N-methyltransferase activity"/>
    <property type="evidence" value="ECO:0007669"/>
    <property type="project" value="InterPro"/>
</dbReference>
<dbReference type="InterPro" id="IPR003356">
    <property type="entry name" value="DNA_methylase_A-5"/>
</dbReference>
<proteinExistence type="predicted"/>
<dbReference type="PANTHER" id="PTHR30408">
    <property type="entry name" value="TYPE-1 RESTRICTION ENZYME ECOKI SPECIFICITY PROTEIN"/>
    <property type="match status" value="1"/>
</dbReference>
<dbReference type="GO" id="GO:0009307">
    <property type="term" value="P:DNA restriction-modification system"/>
    <property type="evidence" value="ECO:0007669"/>
    <property type="project" value="UniProtKB-KW"/>
</dbReference>
<keyword evidence="2" id="KW-0238">DNA-binding</keyword>
<dbReference type="Pfam" id="PF02384">
    <property type="entry name" value="N6_Mtase"/>
    <property type="match status" value="1"/>
</dbReference>
<evidence type="ECO:0000256" key="2">
    <source>
        <dbReference type="ARBA" id="ARBA00023125"/>
    </source>
</evidence>
<dbReference type="PANTHER" id="PTHR30408:SF12">
    <property type="entry name" value="TYPE I RESTRICTION ENZYME MJAVIII SPECIFICITY SUBUNIT"/>
    <property type="match status" value="1"/>
</dbReference>
<dbReference type="InterPro" id="IPR052021">
    <property type="entry name" value="Type-I_RS_S_subunit"/>
</dbReference>
<dbReference type="Gene3D" id="3.40.50.150">
    <property type="entry name" value="Vaccinia Virus protein VP39"/>
    <property type="match status" value="1"/>
</dbReference>
<protein>
    <recommendedName>
        <fullName evidence="3">DNA methylase adenine-specific domain-containing protein</fullName>
    </recommendedName>
</protein>
<dbReference type="Gene3D" id="3.90.220.20">
    <property type="entry name" value="DNA methylase specificity domains"/>
    <property type="match status" value="1"/>
</dbReference>